<evidence type="ECO:0000313" key="2">
    <source>
        <dbReference type="Proteomes" id="UP000627573"/>
    </source>
</evidence>
<dbReference type="AlphaFoldDB" id="A0A8I0ZV52"/>
<accession>A0A8I0ZV52</accession>
<organism evidence="1 2">
    <name type="scientific">Rhodococcus erythropolis</name>
    <name type="common">Arthrobacter picolinophilus</name>
    <dbReference type="NCBI Taxonomy" id="1833"/>
    <lineage>
        <taxon>Bacteria</taxon>
        <taxon>Bacillati</taxon>
        <taxon>Actinomycetota</taxon>
        <taxon>Actinomycetes</taxon>
        <taxon>Mycobacteriales</taxon>
        <taxon>Nocardiaceae</taxon>
        <taxon>Rhodococcus</taxon>
        <taxon>Rhodococcus erythropolis group</taxon>
    </lineage>
</organism>
<comment type="caution">
    <text evidence="1">The sequence shown here is derived from an EMBL/GenBank/DDBJ whole genome shotgun (WGS) entry which is preliminary data.</text>
</comment>
<dbReference type="Gene3D" id="3.40.50.300">
    <property type="entry name" value="P-loop containing nucleotide triphosphate hydrolases"/>
    <property type="match status" value="1"/>
</dbReference>
<reference evidence="1 2" key="1">
    <citation type="submission" date="2020-12" db="EMBL/GenBank/DDBJ databases">
        <title>Draft genome sequence of furan degrading bacterial strain FUR100.</title>
        <authorList>
            <person name="Woiski C."/>
        </authorList>
    </citation>
    <scope>NUCLEOTIDE SEQUENCE [LARGE SCALE GENOMIC DNA]</scope>
    <source>
        <strain evidence="1 2">FUR100</strain>
    </source>
</reference>
<dbReference type="SUPFAM" id="SSF52540">
    <property type="entry name" value="P-loop containing nucleoside triphosphate hydrolases"/>
    <property type="match status" value="1"/>
</dbReference>
<evidence type="ECO:0000313" key="1">
    <source>
        <dbReference type="EMBL" id="MBH5141140.1"/>
    </source>
</evidence>
<evidence type="ECO:0008006" key="3">
    <source>
        <dbReference type="Google" id="ProtNLM"/>
    </source>
</evidence>
<dbReference type="EMBL" id="JAECSB010000010">
    <property type="protein sequence ID" value="MBH5141140.1"/>
    <property type="molecule type" value="Genomic_DNA"/>
</dbReference>
<dbReference type="RefSeq" id="WP_138874165.1">
    <property type="nucleotide sequence ID" value="NZ_JAECSB010000010.1"/>
</dbReference>
<dbReference type="GeneID" id="93806395"/>
<dbReference type="Proteomes" id="UP000627573">
    <property type="component" value="Unassembled WGS sequence"/>
</dbReference>
<gene>
    <name evidence="1" type="ORF">I3517_00720</name>
</gene>
<protein>
    <recommendedName>
        <fullName evidence="3">MinD-like ATPase involved in chromosome partitioning or flagellar assembly</fullName>
    </recommendedName>
</protein>
<keyword evidence="2" id="KW-1185">Reference proteome</keyword>
<sequence>MTDNDNSQDWLGWLGEEPEVVETPVAQVFPLVAPQPKSSATKTSTAAAQVLDPVPPMTLVVGACGGAGSTTTAIGLANAWSTIGATSAVVDATVGGGDLVERGADSTVSETSIETMFGSSETLHADESFSASTSATSAGAHVLGRHWLETIEPDFRQVDRYVRAQVDTTVYDLGHRAFGRESAQSLRGEPWSTIVVAVPCRADAFNRMRAVLETIRLTAGEKALDRTIVVISHQTAGPAAADVSQLRDHLTGKVFAVEEIPYDQHLASGLTISATDLAPDTAAAYEQIRSVSVRAADSRSDR</sequence>
<dbReference type="InterPro" id="IPR027417">
    <property type="entry name" value="P-loop_NTPase"/>
</dbReference>
<proteinExistence type="predicted"/>
<name>A0A8I0ZV52_RHOER</name>